<dbReference type="Proteomes" id="UP000626697">
    <property type="component" value="Unassembled WGS sequence"/>
</dbReference>
<name>A0ABR6CWH8_9BACI</name>
<comment type="caution">
    <text evidence="1">The sequence shown here is derived from an EMBL/GenBank/DDBJ whole genome shotgun (WGS) entry which is preliminary data.</text>
</comment>
<reference evidence="1 2" key="1">
    <citation type="submission" date="2020-08" db="EMBL/GenBank/DDBJ databases">
        <title>Genomic Encyclopedia of Type Strains, Phase IV (KMG-IV): sequencing the most valuable type-strain genomes for metagenomic binning, comparative biology and taxonomic classification.</title>
        <authorList>
            <person name="Goeker M."/>
        </authorList>
    </citation>
    <scope>NUCLEOTIDE SEQUENCE [LARGE SCALE GENOMIC DNA]</scope>
    <source>
        <strain evidence="1 2">DSM 105481</strain>
    </source>
</reference>
<organism evidence="1 2">
    <name type="scientific">Peribacillus huizhouensis</name>
    <dbReference type="NCBI Taxonomy" id="1501239"/>
    <lineage>
        <taxon>Bacteria</taxon>
        <taxon>Bacillati</taxon>
        <taxon>Bacillota</taxon>
        <taxon>Bacilli</taxon>
        <taxon>Bacillales</taxon>
        <taxon>Bacillaceae</taxon>
        <taxon>Peribacillus</taxon>
    </lineage>
</organism>
<evidence type="ECO:0000313" key="2">
    <source>
        <dbReference type="Proteomes" id="UP000626697"/>
    </source>
</evidence>
<evidence type="ECO:0000313" key="1">
    <source>
        <dbReference type="EMBL" id="MBA9029389.1"/>
    </source>
</evidence>
<accession>A0ABR6CWH8</accession>
<protein>
    <submittedName>
        <fullName evidence="1">Uncharacterized protein</fullName>
    </submittedName>
</protein>
<sequence length="53" mass="6051">MINKITLYKNLKTPQPLGKSLGVSLWSIKVHKEEKLNSYFILGGEGHVQRNKN</sequence>
<gene>
    <name evidence="1" type="ORF">HNP81_004764</name>
</gene>
<proteinExistence type="predicted"/>
<keyword evidence="2" id="KW-1185">Reference proteome</keyword>
<dbReference type="EMBL" id="JACJHX010000037">
    <property type="protein sequence ID" value="MBA9029389.1"/>
    <property type="molecule type" value="Genomic_DNA"/>
</dbReference>